<comment type="similarity">
    <text evidence="3">Belongs to the RNase E/G family. RNase G subfamily.</text>
</comment>
<keyword evidence="12" id="KW-0255">Endonuclease</keyword>
<dbReference type="GO" id="GO:0016787">
    <property type="term" value="F:hydrolase activity"/>
    <property type="evidence" value="ECO:0007669"/>
    <property type="project" value="UniProtKB-KW"/>
</dbReference>
<proteinExistence type="inferred from homology"/>
<dbReference type="AlphaFoldDB" id="A0A2Z4JU31"/>
<dbReference type="GO" id="GO:0004540">
    <property type="term" value="F:RNA nuclease activity"/>
    <property type="evidence" value="ECO:0007669"/>
    <property type="project" value="InterPro"/>
</dbReference>
<name>A0A2Z4JU31_9BURK</name>
<evidence type="ECO:0000259" key="16">
    <source>
        <dbReference type="PROSITE" id="PS50126"/>
    </source>
</evidence>
<comment type="subcellular location">
    <subcellularLocation>
        <location evidence="2">Cytoplasm</location>
    </subcellularLocation>
</comment>
<keyword evidence="15" id="KW-0694">RNA-binding</keyword>
<organism evidence="17 18">
    <name type="scientific">Polynucleobacter paneuropaeus</name>
    <dbReference type="NCBI Taxonomy" id="2527775"/>
    <lineage>
        <taxon>Bacteria</taxon>
        <taxon>Pseudomonadati</taxon>
        <taxon>Pseudomonadota</taxon>
        <taxon>Betaproteobacteria</taxon>
        <taxon>Burkholderiales</taxon>
        <taxon>Burkholderiaceae</taxon>
        <taxon>Polynucleobacter</taxon>
    </lineage>
</organism>
<protein>
    <recommendedName>
        <fullName evidence="4">Ribonuclease G</fullName>
    </recommendedName>
</protein>
<evidence type="ECO:0000256" key="13">
    <source>
        <dbReference type="ARBA" id="ARBA00022801"/>
    </source>
</evidence>
<keyword evidence="13" id="KW-0378">Hydrolase</keyword>
<evidence type="ECO:0000256" key="7">
    <source>
        <dbReference type="ARBA" id="ARBA00022555"/>
    </source>
</evidence>
<accession>A0A2Z4JU31</accession>
<dbReference type="GO" id="GO:0006364">
    <property type="term" value="P:rRNA processing"/>
    <property type="evidence" value="ECO:0007669"/>
    <property type="project" value="UniProtKB-KW"/>
</dbReference>
<evidence type="ECO:0000256" key="1">
    <source>
        <dbReference type="ARBA" id="ARBA00001946"/>
    </source>
</evidence>
<keyword evidence="8" id="KW-0819">tRNA processing</keyword>
<dbReference type="SMART" id="SM00316">
    <property type="entry name" value="S1"/>
    <property type="match status" value="1"/>
</dbReference>
<keyword evidence="5" id="KW-0963">Cytoplasm</keyword>
<keyword evidence="9" id="KW-0540">Nuclease</keyword>
<keyword evidence="7" id="KW-0820">tRNA-binding</keyword>
<evidence type="ECO:0000256" key="12">
    <source>
        <dbReference type="ARBA" id="ARBA00022759"/>
    </source>
</evidence>
<evidence type="ECO:0000313" key="18">
    <source>
        <dbReference type="Proteomes" id="UP000248592"/>
    </source>
</evidence>
<sequence length="487" mass="55013">MNEEILINITPQETRVALIQQGAVQELQIERTRQRGIVGNIYLAKVARVLPGMQSAFIEIGLDRTAFMHVADILQNHSQTQIEKLLFEGQTLLVQVLKDPLGTKGARLTTQLSIAGRNLVYLPPNSNDPSTEKYIGISQRIEAPEERETIKNRLAGLMPADEKGGIIVRTSAQEATDNELQHDMHYLRTTWENILEAAKTKSAPSLLYQDLSLAERVLRDLAGEETTQIRVDSAENYEKLNTFASNYMPNVLGKLTLHRGERALFDLFDVDTEINKALGRRVDLKSGGYLMIDQTESMTTIDINTGSYVGARNLDDTVFKTNLEAAQSIARQLRLRNLGGIIIIDFIDMLSKEHQESVLHELKRNLERDHARTSVNDFSSLGLVEMTRKRTRESLAHITCEPCPSCAGKGEVKTPQTICYEILREIVREHRQFNPREFRIVAAPDVIDLFLEEESQFLARLGDFVAKPIKLQAEASFRQEQYDIVLS</sequence>
<dbReference type="NCBIfam" id="NF008689">
    <property type="entry name" value="PRK11712.1"/>
    <property type="match status" value="1"/>
</dbReference>
<evidence type="ECO:0000256" key="2">
    <source>
        <dbReference type="ARBA" id="ARBA00004496"/>
    </source>
</evidence>
<evidence type="ECO:0000256" key="15">
    <source>
        <dbReference type="ARBA" id="ARBA00022884"/>
    </source>
</evidence>
<evidence type="ECO:0000256" key="11">
    <source>
        <dbReference type="ARBA" id="ARBA00022730"/>
    </source>
</evidence>
<comment type="cofactor">
    <cofactor evidence="1">
        <name>Mg(2+)</name>
        <dbReference type="ChEBI" id="CHEBI:18420"/>
    </cofactor>
</comment>
<evidence type="ECO:0000256" key="3">
    <source>
        <dbReference type="ARBA" id="ARBA00005663"/>
    </source>
</evidence>
<evidence type="ECO:0000256" key="14">
    <source>
        <dbReference type="ARBA" id="ARBA00022842"/>
    </source>
</evidence>
<dbReference type="InterPro" id="IPR004659">
    <property type="entry name" value="RNase_E/G"/>
</dbReference>
<evidence type="ECO:0000256" key="6">
    <source>
        <dbReference type="ARBA" id="ARBA00022552"/>
    </source>
</evidence>
<evidence type="ECO:0000256" key="5">
    <source>
        <dbReference type="ARBA" id="ARBA00022490"/>
    </source>
</evidence>
<feature type="domain" description="S1 motif" evidence="16">
    <location>
        <begin position="39"/>
        <end position="111"/>
    </location>
</feature>
<evidence type="ECO:0000256" key="9">
    <source>
        <dbReference type="ARBA" id="ARBA00022722"/>
    </source>
</evidence>
<dbReference type="Proteomes" id="UP000248592">
    <property type="component" value="Chromosome"/>
</dbReference>
<dbReference type="InterPro" id="IPR003029">
    <property type="entry name" value="S1_domain"/>
</dbReference>
<gene>
    <name evidence="17" type="ORF">Pas1_06895</name>
</gene>
<dbReference type="InterPro" id="IPR048583">
    <property type="entry name" value="RNase_E_G_thioredoxin-like"/>
</dbReference>
<dbReference type="PROSITE" id="PS50126">
    <property type="entry name" value="S1"/>
    <property type="match status" value="1"/>
</dbReference>
<dbReference type="GO" id="GO:0000049">
    <property type="term" value="F:tRNA binding"/>
    <property type="evidence" value="ECO:0007669"/>
    <property type="project" value="UniProtKB-KW"/>
</dbReference>
<dbReference type="Pfam" id="PF20833">
    <property type="entry name" value="RNase_E_G_Thio"/>
    <property type="match status" value="1"/>
</dbReference>
<dbReference type="GO" id="GO:0046872">
    <property type="term" value="F:metal ion binding"/>
    <property type="evidence" value="ECO:0007669"/>
    <property type="project" value="UniProtKB-KW"/>
</dbReference>
<dbReference type="CDD" id="cd04453">
    <property type="entry name" value="S1_RNase_E"/>
    <property type="match status" value="1"/>
</dbReference>
<dbReference type="NCBIfam" id="TIGR00757">
    <property type="entry name" value="RNaseEG"/>
    <property type="match status" value="1"/>
</dbReference>
<dbReference type="GO" id="GO:0004519">
    <property type="term" value="F:endonuclease activity"/>
    <property type="evidence" value="ECO:0007669"/>
    <property type="project" value="UniProtKB-KW"/>
</dbReference>
<keyword evidence="10" id="KW-0479">Metal-binding</keyword>
<dbReference type="InterPro" id="IPR019307">
    <property type="entry name" value="RNA-bd_AU-1/RNase_E/G"/>
</dbReference>
<dbReference type="PANTHER" id="PTHR30001:SF0">
    <property type="entry name" value="RIBONUCLEASE G"/>
    <property type="match status" value="1"/>
</dbReference>
<keyword evidence="6" id="KW-0698">rRNA processing</keyword>
<keyword evidence="11" id="KW-0699">rRNA-binding</keyword>
<reference evidence="18" key="1">
    <citation type="submission" date="2018-06" db="EMBL/GenBank/DDBJ databases">
        <title>Description of a new Polynucleobacter species.</title>
        <authorList>
            <person name="Hahn M.W."/>
        </authorList>
    </citation>
    <scope>NUCLEOTIDE SEQUENCE [LARGE SCALE GENOMIC DNA]</scope>
    <source>
        <strain evidence="18">MG-25-Pas1-D2</strain>
    </source>
</reference>
<dbReference type="GO" id="GO:0019843">
    <property type="term" value="F:rRNA binding"/>
    <property type="evidence" value="ECO:0007669"/>
    <property type="project" value="UniProtKB-KW"/>
</dbReference>
<dbReference type="GO" id="GO:0008033">
    <property type="term" value="P:tRNA processing"/>
    <property type="evidence" value="ECO:0007669"/>
    <property type="project" value="UniProtKB-KW"/>
</dbReference>
<dbReference type="Gene3D" id="3.40.1260.20">
    <property type="entry name" value="Ribonuclease E, catalytic domain"/>
    <property type="match status" value="1"/>
</dbReference>
<dbReference type="GO" id="GO:0005737">
    <property type="term" value="C:cytoplasm"/>
    <property type="evidence" value="ECO:0007669"/>
    <property type="project" value="UniProtKB-SubCell"/>
</dbReference>
<dbReference type="InterPro" id="IPR012340">
    <property type="entry name" value="NA-bd_OB-fold"/>
</dbReference>
<dbReference type="Gene3D" id="2.40.50.140">
    <property type="entry name" value="Nucleic acid-binding proteins"/>
    <property type="match status" value="1"/>
</dbReference>
<dbReference type="EMBL" id="CP030085">
    <property type="protein sequence ID" value="AWW50129.1"/>
    <property type="molecule type" value="Genomic_DNA"/>
</dbReference>
<dbReference type="RefSeq" id="WP_112294853.1">
    <property type="nucleotide sequence ID" value="NZ_CBCSBS010000001.1"/>
</dbReference>
<evidence type="ECO:0000256" key="10">
    <source>
        <dbReference type="ARBA" id="ARBA00022723"/>
    </source>
</evidence>
<keyword evidence="14" id="KW-0460">Magnesium</keyword>
<evidence type="ECO:0000256" key="4">
    <source>
        <dbReference type="ARBA" id="ARBA00017719"/>
    </source>
</evidence>
<evidence type="ECO:0000313" key="17">
    <source>
        <dbReference type="EMBL" id="AWW50129.1"/>
    </source>
</evidence>
<dbReference type="SUPFAM" id="SSF50249">
    <property type="entry name" value="Nucleic acid-binding proteins"/>
    <property type="match status" value="1"/>
</dbReference>
<evidence type="ECO:0000256" key="8">
    <source>
        <dbReference type="ARBA" id="ARBA00022694"/>
    </source>
</evidence>
<dbReference type="PANTHER" id="PTHR30001">
    <property type="entry name" value="RIBONUCLEASE"/>
    <property type="match status" value="1"/>
</dbReference>
<dbReference type="Pfam" id="PF10150">
    <property type="entry name" value="RNase_E_G"/>
    <property type="match status" value="1"/>
</dbReference>